<dbReference type="STRING" id="621456.BJP26_12375"/>
<evidence type="ECO:0008006" key="3">
    <source>
        <dbReference type="Google" id="ProtNLM"/>
    </source>
</evidence>
<evidence type="ECO:0000313" key="2">
    <source>
        <dbReference type="Proteomes" id="UP000078460"/>
    </source>
</evidence>
<organism evidence="1 2">
    <name type="scientific">Sphingomonas melonis TY</name>
    <dbReference type="NCBI Taxonomy" id="621456"/>
    <lineage>
        <taxon>Bacteria</taxon>
        <taxon>Pseudomonadati</taxon>
        <taxon>Pseudomonadota</taxon>
        <taxon>Alphaproteobacteria</taxon>
        <taxon>Sphingomonadales</taxon>
        <taxon>Sphingomonadaceae</taxon>
        <taxon>Sphingomonas</taxon>
    </lineage>
</organism>
<dbReference type="OrthoDB" id="7957736at2"/>
<accession>A0A175Y8K4</accession>
<gene>
    <name evidence="1" type="ORF">AVM11_12905</name>
</gene>
<dbReference type="Proteomes" id="UP000078460">
    <property type="component" value="Unassembled WGS sequence"/>
</dbReference>
<dbReference type="KEGG" id="smy:BJP26_12375"/>
<name>A0A175Y8K4_9SPHN</name>
<proteinExistence type="predicted"/>
<dbReference type="EMBL" id="LQCK02000003">
    <property type="protein sequence ID" value="KZB96320.1"/>
    <property type="molecule type" value="Genomic_DNA"/>
</dbReference>
<keyword evidence="2" id="KW-1185">Reference proteome</keyword>
<evidence type="ECO:0000313" key="1">
    <source>
        <dbReference type="EMBL" id="KZB96320.1"/>
    </source>
</evidence>
<dbReference type="GeneID" id="93797853"/>
<sequence>MNRASDPHTDRVTAARVALAVAILFGGSLALFWPGYVSYDSLAQYRQALSGRYDDWHPPAMAHLWALFGAHGPAPMLVLQMLCYWGGFGALAVTLTAQGRRLAALAILGLACWPALLGWQAVVLKDLQMLAALLAATGLVATWRLRGMRVPAGAWAAAGCLAGYAMLVRANAVFAVLPLAAMAAIPPRWTVWRLAAIAVAVPLVLAAAGPINHRLLGAGASGVERTQAMYDLSGIAVATDDTDTGLTRPEIATLRAKTCVRPFFWDPLGDGGRCGAETAKLRAASVGALYGALARAVLHHPLAYAAHRLAHLNATDRWLVPLHWYGAAPPVANEPNPYDFRVPGKAAGRWQQLAGVLVETPFGWPVLWAVLAVIGLAATWRAEDAAGGLAAALFASAVGQEASFAVISIASDLRYHLWAMTATAIGWVVLGRMPRGRWAWGAVIVVLVGGIAARLWLPQAAQTYSGMLG</sequence>
<protein>
    <recommendedName>
        <fullName evidence="3">Glycosyltransferase RgtA/B/C/D-like domain-containing protein</fullName>
    </recommendedName>
</protein>
<dbReference type="RefSeq" id="WP_017979608.1">
    <property type="nucleotide sequence ID" value="NZ_CP017578.1"/>
</dbReference>
<reference evidence="1" key="1">
    <citation type="submission" date="2016-03" db="EMBL/GenBank/DDBJ databases">
        <title>Sphingomonas melonis TY, whole genome shotgun sequencing.</title>
        <authorList>
            <person name="Wang H."/>
            <person name="Zhu P."/>
        </authorList>
    </citation>
    <scope>NUCLEOTIDE SEQUENCE [LARGE SCALE GENOMIC DNA]</scope>
    <source>
        <strain evidence="1">TY</strain>
    </source>
</reference>
<comment type="caution">
    <text evidence="1">The sequence shown here is derived from an EMBL/GenBank/DDBJ whole genome shotgun (WGS) entry which is preliminary data.</text>
</comment>
<dbReference type="AlphaFoldDB" id="A0A175Y8K4"/>